<evidence type="ECO:0000259" key="2">
    <source>
        <dbReference type="PROSITE" id="PS50076"/>
    </source>
</evidence>
<dbReference type="Pfam" id="PF00226">
    <property type="entry name" value="DnaJ"/>
    <property type="match status" value="1"/>
</dbReference>
<dbReference type="InterPro" id="IPR018253">
    <property type="entry name" value="DnaJ_domain_CS"/>
</dbReference>
<dbReference type="Proteomes" id="UP001519306">
    <property type="component" value="Unassembled WGS sequence"/>
</dbReference>
<dbReference type="InterPro" id="IPR036869">
    <property type="entry name" value="J_dom_sf"/>
</dbReference>
<dbReference type="CDD" id="cd10747">
    <property type="entry name" value="DnaJ_C"/>
    <property type="match status" value="1"/>
</dbReference>
<dbReference type="Gene3D" id="2.60.260.20">
    <property type="entry name" value="Urease metallochaperone UreE, N-terminal domain"/>
    <property type="match status" value="2"/>
</dbReference>
<keyword evidence="1" id="KW-0235">DNA replication</keyword>
<dbReference type="EMBL" id="JAGGLJ010000014">
    <property type="protein sequence ID" value="MBP2025864.1"/>
    <property type="molecule type" value="Genomic_DNA"/>
</dbReference>
<name>A0ABS4KGV9_9FIRM</name>
<dbReference type="PRINTS" id="PR00625">
    <property type="entry name" value="JDOMAIN"/>
</dbReference>
<gene>
    <name evidence="3" type="ORF">J2Z71_001413</name>
</gene>
<dbReference type="SMART" id="SM00271">
    <property type="entry name" value="DnaJ"/>
    <property type="match status" value="1"/>
</dbReference>
<dbReference type="Gene3D" id="1.10.287.110">
    <property type="entry name" value="DnaJ domain"/>
    <property type="match status" value="1"/>
</dbReference>
<dbReference type="GO" id="GO:0003677">
    <property type="term" value="F:DNA binding"/>
    <property type="evidence" value="ECO:0007669"/>
    <property type="project" value="UniProtKB-KW"/>
</dbReference>
<evidence type="ECO:0000256" key="1">
    <source>
        <dbReference type="ARBA" id="ARBA00022705"/>
    </source>
</evidence>
<dbReference type="PANTHER" id="PTHR44145">
    <property type="entry name" value="DNAJ HOMOLOG SUBFAMILY A MEMBER 3, MITOCHONDRIAL"/>
    <property type="match status" value="1"/>
</dbReference>
<accession>A0ABS4KGV9</accession>
<dbReference type="CDD" id="cd06257">
    <property type="entry name" value="DnaJ"/>
    <property type="match status" value="1"/>
</dbReference>
<dbReference type="SUPFAM" id="SSF46565">
    <property type="entry name" value="Chaperone J-domain"/>
    <property type="match status" value="1"/>
</dbReference>
<evidence type="ECO:0000313" key="3">
    <source>
        <dbReference type="EMBL" id="MBP2025864.1"/>
    </source>
</evidence>
<keyword evidence="4" id="KW-1185">Reference proteome</keyword>
<keyword evidence="3" id="KW-0238">DNA-binding</keyword>
<dbReference type="RefSeq" id="WP_210061487.1">
    <property type="nucleotide sequence ID" value="NZ_JAGGLJ010000014.1"/>
</dbReference>
<organism evidence="3 4">
    <name type="scientific">Peptoniphilus stercorisuis</name>
    <dbReference type="NCBI Taxonomy" id="1436965"/>
    <lineage>
        <taxon>Bacteria</taxon>
        <taxon>Bacillati</taxon>
        <taxon>Bacillota</taxon>
        <taxon>Tissierellia</taxon>
        <taxon>Tissierellales</taxon>
        <taxon>Peptoniphilaceae</taxon>
        <taxon>Peptoniphilus</taxon>
    </lineage>
</organism>
<dbReference type="InterPro" id="IPR051938">
    <property type="entry name" value="Apopto_cytoskel_mod"/>
</dbReference>
<dbReference type="InterPro" id="IPR008971">
    <property type="entry name" value="HSP40/DnaJ_pept-bd"/>
</dbReference>
<dbReference type="SUPFAM" id="SSF49493">
    <property type="entry name" value="HSP40/DnaJ peptide-binding domain"/>
    <property type="match status" value="2"/>
</dbReference>
<proteinExistence type="predicted"/>
<reference evidence="3 4" key="1">
    <citation type="submission" date="2021-03" db="EMBL/GenBank/DDBJ databases">
        <title>Genomic Encyclopedia of Type Strains, Phase IV (KMG-IV): sequencing the most valuable type-strain genomes for metagenomic binning, comparative biology and taxonomic classification.</title>
        <authorList>
            <person name="Goeker M."/>
        </authorList>
    </citation>
    <scope>NUCLEOTIDE SEQUENCE [LARGE SCALE GENOMIC DNA]</scope>
    <source>
        <strain evidence="3 4">DSM 27563</strain>
    </source>
</reference>
<sequence>MKYKDYYEALGVDKSASEKEIKSAYRKLAKKYHPDLNPDNESAQEKFKEINEAYEVLSDKDKKKKYDTFGSSGGFYDGANFDPSQYGYSYSGNGGSGDFSDFFNMFFGGADPSSAGGFSSSGGDFSFSDIFSDFGGRKSKKRSSNRQSYETDLSISLEEAFKGTNRKLSLNLDGKNVELDVKIPAGITPGKKIKMKADKYGVTADVLFKIDIYASTTEKLDGINIVKEEEIYPWDAALGTKKTIETLHGKIKIQVPKGYKGRSKMRIPKKGFKDMKGNTGDLYIMFNIVNPTKLDEKQIKLYEELQKSFD</sequence>
<evidence type="ECO:0000313" key="4">
    <source>
        <dbReference type="Proteomes" id="UP001519306"/>
    </source>
</evidence>
<dbReference type="PROSITE" id="PS00636">
    <property type="entry name" value="DNAJ_1"/>
    <property type="match status" value="1"/>
</dbReference>
<protein>
    <submittedName>
        <fullName evidence="3">Curved DNA-binding protein</fullName>
    </submittedName>
</protein>
<dbReference type="InterPro" id="IPR001623">
    <property type="entry name" value="DnaJ_domain"/>
</dbReference>
<dbReference type="InterPro" id="IPR002939">
    <property type="entry name" value="DnaJ_C"/>
</dbReference>
<dbReference type="PANTHER" id="PTHR44145:SF4">
    <property type="entry name" value="J DOMAIN-CONTAINING PROTEIN"/>
    <property type="match status" value="1"/>
</dbReference>
<dbReference type="PROSITE" id="PS50076">
    <property type="entry name" value="DNAJ_2"/>
    <property type="match status" value="1"/>
</dbReference>
<dbReference type="Pfam" id="PF01556">
    <property type="entry name" value="DnaJ_C"/>
    <property type="match status" value="1"/>
</dbReference>
<comment type="caution">
    <text evidence="3">The sequence shown here is derived from an EMBL/GenBank/DDBJ whole genome shotgun (WGS) entry which is preliminary data.</text>
</comment>
<feature type="domain" description="J" evidence="2">
    <location>
        <begin position="5"/>
        <end position="70"/>
    </location>
</feature>